<reference evidence="22" key="1">
    <citation type="journal article" date="2019" name="J. Gen. Virol.">
        <title>Diverse novel phleboviruses in Lutzomyia sandflies from the Panama Canal area, Central Panama.</title>
        <authorList>
            <person name="Marklewitz M."/>
            <person name="Dutari L.C."/>
            <person name="Paraskevopoulou S."/>
            <person name="Page R.A."/>
            <person name="Loaiza J.R."/>
            <person name="Junglen S."/>
        </authorList>
    </citation>
    <scope>NUCLEOTIDE SEQUENCE [LARGE SCALE GENOMIC DNA]</scope>
    <source>
        <strain evidence="22">SP1683-PA-2014</strain>
    </source>
</reference>
<evidence type="ECO:0000313" key="22">
    <source>
        <dbReference type="EMBL" id="QBQ01759.1"/>
    </source>
</evidence>
<dbReference type="PROSITE" id="PS50525">
    <property type="entry name" value="RDRP_SSRNA_NEG_SEG"/>
    <property type="match status" value="1"/>
</dbReference>
<gene>
    <name evidence="22" type="primary">RdRp</name>
</gene>
<comment type="similarity">
    <text evidence="19">Belongs to the Bunyavirales RNA polymerase family.</text>
</comment>
<keyword evidence="8" id="KW-0808">Transferase</keyword>
<evidence type="ECO:0000256" key="20">
    <source>
        <dbReference type="ARBA" id="ARBA00046037"/>
    </source>
</evidence>
<dbReference type="InterPro" id="IPR029124">
    <property type="entry name" value="L_protein_N"/>
</dbReference>
<dbReference type="GO" id="GO:0046872">
    <property type="term" value="F:metal ion binding"/>
    <property type="evidence" value="ECO:0007669"/>
    <property type="project" value="UniProtKB-KW"/>
</dbReference>
<evidence type="ECO:0000256" key="7">
    <source>
        <dbReference type="ARBA" id="ARBA00018602"/>
    </source>
</evidence>
<evidence type="ECO:0000256" key="6">
    <source>
        <dbReference type="ARBA" id="ARBA00012494"/>
    </source>
</evidence>
<dbReference type="GO" id="GO:0044172">
    <property type="term" value="C:host cell endoplasmic reticulum-Golgi intermediate compartment"/>
    <property type="evidence" value="ECO:0007669"/>
    <property type="project" value="UniProtKB-SubCell"/>
</dbReference>
<dbReference type="GO" id="GO:0044177">
    <property type="term" value="C:host cell Golgi apparatus"/>
    <property type="evidence" value="ECO:0007669"/>
    <property type="project" value="UniProtKB-SubCell"/>
</dbReference>
<evidence type="ECO:0000256" key="12">
    <source>
        <dbReference type="ARBA" id="ARBA00022842"/>
    </source>
</evidence>
<keyword evidence="12" id="KW-0460">Magnesium</keyword>
<evidence type="ECO:0000256" key="19">
    <source>
        <dbReference type="ARBA" id="ARBA00034123"/>
    </source>
</evidence>
<evidence type="ECO:0000256" key="11">
    <source>
        <dbReference type="ARBA" id="ARBA00022812"/>
    </source>
</evidence>
<evidence type="ECO:0000256" key="17">
    <source>
        <dbReference type="ARBA" id="ARBA00030436"/>
    </source>
</evidence>
<evidence type="ECO:0000256" key="5">
    <source>
        <dbReference type="ARBA" id="ARBA00004452"/>
    </source>
</evidence>
<keyword evidence="14" id="KW-1038">Host endoplasmic reticulum</keyword>
<dbReference type="GO" id="GO:0003968">
    <property type="term" value="F:RNA-directed RNA polymerase activity"/>
    <property type="evidence" value="ECO:0007669"/>
    <property type="project" value="UniProtKB-KW"/>
</dbReference>
<sequence length="2091" mass="238366">MDQIIANQPELHDGFNRRAVENYQETLVSTELPEFSLEKLPNHLKIDLLFDDLDPASTIGSTLRDNPSILIDNSMLTNMIHDITVRHLAPQTDKVFSSMFPVKNDGFDGHTPDMILRTTSGSSFVIEFTTFRGNEAGAVGAAMIKIGKYEIACLNRSTDCKLALCVISVHRRGVASNLILSEEEVNELVYRFRLAIAIYYEALKLYPGLSEDDSEMDKAEREILSIVSSISMNWEKTERVFPYFKRVVHEKFQTTPPDESYMTEIISKCIEKAQEDLNASSFLGSGLSLDERLSLNASECERDIAHFRSSLSERPTRPIFKSKATSQLPGWISSRGPDGKDLGPLSQVICEGNHPMIRIWSEVISKAKTESIDRMYDDPEDELDYALKGGPDRADERNRYHRVVVDLDSETLEYAAMLGVNGKKYSDVSRVKAARELSKECFSLDHDISQLEEFLLFHDRTLFENDSTLYSPYDEDRELRLAAQMIHQPSYSLSDGPNEFLRNHDDFIHSPIGSWTQMVSLVGSELSASVKQHVRANSFIVKRLMNSGIFLLIKPTSSSSHIFVSLALDKSYFVRDIFKSGVFKSYMDAGGLLVTDFVSYKLSKLTNLCKCCPLVECCSAFWVEAFNYTPWESMKLLRSERSPGIKEAMKMIKLSLLTLMEDKSTTEEIQTLMRYIIMEGFVSSPELPKPHKMISKLPSVLRSELQVFLLNRALSSMKVISSSPFILKKKNGQAQWSQLFNPLTGGSLKELQPLISACYNGYFKNKEEDTEPSALSKMYKKIIELEHLCPEDDQYLGSEDPKSPKMHEFSRSYLRSCIDHSKQLLRKVHGPGFMRMIDSQITREISMLTLERLATLKATSCFNERWYTYKDVQDKHYSRDKLLVRMSEFASSGKTLAIQMFEECMNLIENRGAMHICLFKKMQHGGLREIYVMGAEERIVQSVVETIAKCIGGFFASDTLCNPSNKTRIPESHGLRARKHCKGSVWTCATSDDARKWNQGHFVTKFSLMLCSFTHPKWWPIIIRGCSMFTNKFMMMNMRYLEILHSHKDLVVDDEFVMQLYSAYHGESSVPWLRSGGTFLKTKTGMMQGILHFTSSLLHTIHQEFVRSLSFKIINMKVHPEASFKVVCDMMQGSDDSSMIISFPSSDPQMMMRYKVASSICFRVKKDLGVFIGIYKSEKCTSNTDFVMEYNSEFYFHSQHIRPTIRWIASCCNLPEVETLVARQEEASNLLTSISEGGGSFSLSAQIQQAQCTLHYMLMGMGVSSLFSFFKSAILRWKDPGLGFFLLDNPYAAGLGGFRFNLYKAITRTSLQKLYAFFLRKVRNSDGEDDEEIESCSVSPGGALIMSSSLKWGSRQKFFKLRDRLKIPSDWIEQINENPNVLYRAPSSGNEILLRIAEKVHSPGVVSSLSSGNAVAKVMASAVYFLSASIFEDSGRPEFSIISSSKYSLLQKIIAYEGYQGVDDMTEDDLLFLFPNVEEMNQLDSIVFDRGSIDIVRRVNIREATQTRVTIFDEHHMMRVAPEKLVCDKWFGTQKSKIGREAFRIEWEKLRSVVRWLDPSHKVTLEKSPLSNHIQIRNFFARMEHRPRVVRVTGAPVKKRSGTSKLAMVIRDNFVKIGHLKGIEDLSGMLRSHTAELIKHSLFCVLQGPFTNESKLLNCTKILFTAPLVDLNESDGKTKTNVIGILQRYINDDPRIIEYIEKMSAGTVGGFTVRQKSYITQTGKVGYHGQGTWRGIMDGHQVQIDIFNKEGIPPHIEAVYISDRQSPWELSQNIRYWSEDMGVKNTTDVSKRYAKRGAKYWMYDFKMYGSDKAYGCPVFTFRERAIDLHNINPEDIRMKIRNSTINLYVSHYRADMHILSYTASDFDVSPHCLSGRGESVSEVKSLFPQEPSRSWILCCPLPYDLTGAVLNLADGKIKRSHIDTKRLKEILKICTEASLRSRVGTVFSQIPKASESHQVIDTEAFFDLMIEDFRPDMFEETVRQMEEDLSDELESEEFDLSDIDLFGPAHFKEISDLAMVSHPLMDDFIDHLIRKMGRKEIRRVVETSRCYERHREYSTRLIRALGNDPSSLIIIDEDSEGSIEIDEDLIG</sequence>
<comment type="cofactor">
    <cofactor evidence="1">
        <name>Mn(2+)</name>
        <dbReference type="ChEBI" id="CHEBI:29035"/>
    </cofactor>
</comment>
<dbReference type="InterPro" id="IPR022531">
    <property type="entry name" value="L_PA-C-like"/>
</dbReference>
<evidence type="ECO:0000259" key="21">
    <source>
        <dbReference type="PROSITE" id="PS50525"/>
    </source>
</evidence>
<keyword evidence="22" id="KW-0696">RNA-directed RNA polymerase</keyword>
<dbReference type="RefSeq" id="YP_010839740.1">
    <property type="nucleotide sequence ID" value="NC_078082.1"/>
</dbReference>
<name>A0A482KFS3_9VIRU</name>
<evidence type="ECO:0000256" key="18">
    <source>
        <dbReference type="ARBA" id="ARBA00031012"/>
    </source>
</evidence>
<comment type="function">
    <text evidence="20">RNA-dependent RNA polymerase, which is responsible for the replication and transcription of the viral RNA genome using antigenomic RNA as an intermediate. During transcription, synthesizes subgenomic RNAs and assures their capping by a cap-snatching mechanism, which involves the endonuclease activity cleaving the host capped pre-mRNAs. These short capped RNAs are then used as primers for viral transcription. The 3'-end of subgenomic mRNAs molecules are not polyadenylated. During replication, the polymerase binds the 5' and 3' vRNA extremities at distinct sites. In turn, significant conformational changes occur in the polymerase and in vRNA to initiate active RNA synthesis. As a consequence of the use of the same enzyme for both transcription and replication, these mechanisms need to be well coordinated.</text>
</comment>
<evidence type="ECO:0000256" key="16">
    <source>
        <dbReference type="ARBA" id="ARBA00030285"/>
    </source>
</evidence>
<keyword evidence="9" id="KW-0479">Metal-binding</keyword>
<dbReference type="InterPro" id="IPR007099">
    <property type="entry name" value="RNA-dir_pol_NSvirus"/>
</dbReference>
<dbReference type="KEGG" id="vg:80549701"/>
<proteinExistence type="inferred from homology"/>
<evidence type="ECO:0000256" key="8">
    <source>
        <dbReference type="ARBA" id="ARBA00022679"/>
    </source>
</evidence>
<comment type="subcellular location">
    <subcellularLocation>
        <location evidence="3">Host Golgi apparatus</location>
    </subcellularLocation>
    <subcellularLocation>
        <location evidence="5">Host endoplasmic reticulum-Golgi intermediate compartment</location>
    </subcellularLocation>
    <subcellularLocation>
        <location evidence="4">Virion</location>
    </subcellularLocation>
</comment>
<evidence type="ECO:0000256" key="9">
    <source>
        <dbReference type="ARBA" id="ARBA00022723"/>
    </source>
</evidence>
<organism evidence="22 23">
    <name type="scientific">Pena Blanca virus</name>
    <dbReference type="NCBI Taxonomy" id="2559112"/>
    <lineage>
        <taxon>Viruses</taxon>
        <taxon>Riboviria</taxon>
        <taxon>Orthornavirae</taxon>
        <taxon>Negarnaviricota</taxon>
        <taxon>Polyploviricotina</taxon>
        <taxon>Bunyaviricetes</taxon>
        <taxon>Hareavirales</taxon>
        <taxon>Phenuiviridae</taxon>
        <taxon>Phlebovirus</taxon>
        <taxon>Phlebovirus penablancaense</taxon>
    </lineage>
</organism>
<keyword evidence="22" id="KW-0548">Nucleotidyltransferase</keyword>
<comment type="cofactor">
    <cofactor evidence="2">
        <name>Mg(2+)</name>
        <dbReference type="ChEBI" id="CHEBI:18420"/>
    </cofactor>
</comment>
<dbReference type="Proteomes" id="UP000501840">
    <property type="component" value="Genome"/>
</dbReference>
<dbReference type="GO" id="GO:0016787">
    <property type="term" value="F:hydrolase activity"/>
    <property type="evidence" value="ECO:0007669"/>
    <property type="project" value="UniProtKB-KW"/>
</dbReference>
<evidence type="ECO:0000313" key="23">
    <source>
        <dbReference type="Proteomes" id="UP000501840"/>
    </source>
</evidence>
<dbReference type="GO" id="GO:0039694">
    <property type="term" value="P:viral RNA genome replication"/>
    <property type="evidence" value="ECO:0007669"/>
    <property type="project" value="InterPro"/>
</dbReference>
<evidence type="ECO:0000256" key="13">
    <source>
        <dbReference type="ARBA" id="ARBA00022844"/>
    </source>
</evidence>
<dbReference type="GO" id="GO:0006351">
    <property type="term" value="P:DNA-templated transcription"/>
    <property type="evidence" value="ECO:0007669"/>
    <property type="project" value="InterPro"/>
</dbReference>
<accession>A0A482KFS3</accession>
<dbReference type="Pfam" id="PF04196">
    <property type="entry name" value="Bunya_RdRp"/>
    <property type="match status" value="1"/>
</dbReference>
<evidence type="ECO:0000256" key="4">
    <source>
        <dbReference type="ARBA" id="ARBA00004328"/>
    </source>
</evidence>
<protein>
    <recommendedName>
        <fullName evidence="7">RNA-directed RNA polymerase L</fullName>
        <ecNumber evidence="6">2.7.7.48</ecNumber>
    </recommendedName>
    <alternativeName>
        <fullName evidence="16">Large structural protein</fullName>
    </alternativeName>
    <alternativeName>
        <fullName evidence="18">Replicase</fullName>
    </alternativeName>
    <alternativeName>
        <fullName evidence="17">Transcriptase</fullName>
    </alternativeName>
</protein>
<dbReference type="Pfam" id="PF12603">
    <property type="entry name" value="L_PA-C-like"/>
    <property type="match status" value="1"/>
</dbReference>
<evidence type="ECO:0000256" key="1">
    <source>
        <dbReference type="ARBA" id="ARBA00001936"/>
    </source>
</evidence>
<evidence type="ECO:0000256" key="10">
    <source>
        <dbReference type="ARBA" id="ARBA00022801"/>
    </source>
</evidence>
<evidence type="ECO:0000256" key="14">
    <source>
        <dbReference type="ARBA" id="ARBA00023184"/>
    </source>
</evidence>
<keyword evidence="23" id="KW-1185">Reference proteome</keyword>
<dbReference type="GeneID" id="80549701"/>
<dbReference type="InterPro" id="IPR007322">
    <property type="entry name" value="RNA_pol_bunyavir"/>
</dbReference>
<feature type="domain" description="RdRp catalytic" evidence="21">
    <location>
        <begin position="977"/>
        <end position="1168"/>
    </location>
</feature>
<dbReference type="Pfam" id="PF15518">
    <property type="entry name" value="L_protein_N"/>
    <property type="match status" value="1"/>
</dbReference>
<keyword evidence="13" id="KW-0946">Virion</keyword>
<dbReference type="EMBL" id="MK524341">
    <property type="protein sequence ID" value="QBQ01759.1"/>
    <property type="molecule type" value="Genomic_RNA"/>
</dbReference>
<dbReference type="EC" id="2.7.7.48" evidence="6"/>
<evidence type="ECO:0000256" key="2">
    <source>
        <dbReference type="ARBA" id="ARBA00001946"/>
    </source>
</evidence>
<evidence type="ECO:0000256" key="15">
    <source>
        <dbReference type="ARBA" id="ARBA00023211"/>
    </source>
</evidence>
<keyword evidence="10" id="KW-0378">Hydrolase</keyword>
<keyword evidence="15" id="KW-0464">Manganese</keyword>
<evidence type="ECO:0000256" key="3">
    <source>
        <dbReference type="ARBA" id="ARBA00004136"/>
    </source>
</evidence>
<keyword evidence="11" id="KW-1040">Host Golgi apparatus</keyword>
<dbReference type="GO" id="GO:0044423">
    <property type="term" value="C:virion component"/>
    <property type="evidence" value="ECO:0007669"/>
    <property type="project" value="UniProtKB-KW"/>
</dbReference>